<feature type="compositionally biased region" description="Polar residues" evidence="1">
    <location>
        <begin position="425"/>
        <end position="436"/>
    </location>
</feature>
<feature type="compositionally biased region" description="Low complexity" evidence="1">
    <location>
        <begin position="378"/>
        <end position="403"/>
    </location>
</feature>
<comment type="caution">
    <text evidence="2">The sequence shown here is derived from an EMBL/GenBank/DDBJ whole genome shotgun (WGS) entry which is preliminary data.</text>
</comment>
<gene>
    <name evidence="2" type="ORF">ONE63_006702</name>
</gene>
<dbReference type="AlphaFoldDB" id="A0AAV7Y1K3"/>
<feature type="region of interest" description="Disordered" evidence="1">
    <location>
        <begin position="25"/>
        <end position="63"/>
    </location>
</feature>
<keyword evidence="3" id="KW-1185">Reference proteome</keyword>
<proteinExistence type="predicted"/>
<protein>
    <recommendedName>
        <fullName evidence="4">BEN domain-containing protein</fullName>
    </recommendedName>
</protein>
<dbReference type="Proteomes" id="UP001075354">
    <property type="component" value="Chromosome 3"/>
</dbReference>
<evidence type="ECO:0000256" key="1">
    <source>
        <dbReference type="SAM" id="MobiDB-lite"/>
    </source>
</evidence>
<feature type="compositionally biased region" description="Basic and acidic residues" evidence="1">
    <location>
        <begin position="84"/>
        <end position="102"/>
    </location>
</feature>
<feature type="region of interest" description="Disordered" evidence="1">
    <location>
        <begin position="84"/>
        <end position="108"/>
    </location>
</feature>
<sequence length="479" mass="52856">MFSGNKKYYPAKVIMISDDHNALESKAAEVEAEIEKANQKQTASASGNKRSKRTTAKVVKPGAASVRAIDVAVGARPSIPKELEAAHKKVQADNREAKESLKRAQLSVDQQLAASVRKSLFQSENDESGAEDAPEGDGEDKAESDENDDCEDDDGDESKKDDRIEDRAEWKWCGCKPCEVLQKYDSPVYHNMLREFYDLLSLQKGSGKQEPKYLELLPIPSAVKQVELSVGTNVFIAASEKDQLKVDYRNKAASLAKETLFALFGKEVFRTLNVTAIGQKPGTYAIREDVRKAIIGFVNRNVEKENRLTSKKFNAMINKREWRKTPSPKQPRAMFKKRDKKSKEAVCSPFKVTDIVELSPAKRTPSSRKTMKNTGPGKSPFKSPFKSPSKSSKSPLKSALKSPVQVAKEPPSFASAAAALQSSSEVDSPSQPVMSYNHSSYPHTSCGSMWGGTSEQDSFRMSPWALLDESDTKTELVSG</sequence>
<accession>A0AAV7Y1K3</accession>
<feature type="region of interest" description="Disordered" evidence="1">
    <location>
        <begin position="358"/>
        <end position="436"/>
    </location>
</feature>
<evidence type="ECO:0000313" key="3">
    <source>
        <dbReference type="Proteomes" id="UP001075354"/>
    </source>
</evidence>
<feature type="compositionally biased region" description="Polar residues" evidence="1">
    <location>
        <begin position="39"/>
        <end position="48"/>
    </location>
</feature>
<evidence type="ECO:0008006" key="4">
    <source>
        <dbReference type="Google" id="ProtNLM"/>
    </source>
</evidence>
<name>A0AAV7Y1K3_9NEOP</name>
<reference evidence="2" key="1">
    <citation type="submission" date="2022-12" db="EMBL/GenBank/DDBJ databases">
        <title>Chromosome-level genome assembly of the bean flower thrips Megalurothrips usitatus.</title>
        <authorList>
            <person name="Ma L."/>
            <person name="Liu Q."/>
            <person name="Li H."/>
            <person name="Cai W."/>
        </authorList>
    </citation>
    <scope>NUCLEOTIDE SEQUENCE</scope>
    <source>
        <strain evidence="2">Cailab_2022a</strain>
    </source>
</reference>
<feature type="region of interest" description="Disordered" evidence="1">
    <location>
        <begin position="120"/>
        <end position="163"/>
    </location>
</feature>
<dbReference type="EMBL" id="JAPTSV010000003">
    <property type="protein sequence ID" value="KAJ1529974.1"/>
    <property type="molecule type" value="Genomic_DNA"/>
</dbReference>
<feature type="region of interest" description="Disordered" evidence="1">
    <location>
        <begin position="321"/>
        <end position="342"/>
    </location>
</feature>
<feature type="compositionally biased region" description="Acidic residues" evidence="1">
    <location>
        <begin position="124"/>
        <end position="156"/>
    </location>
</feature>
<feature type="compositionally biased region" description="Basic and acidic residues" evidence="1">
    <location>
        <begin position="25"/>
        <end position="38"/>
    </location>
</feature>
<feature type="compositionally biased region" description="Low complexity" evidence="1">
    <location>
        <begin position="412"/>
        <end position="424"/>
    </location>
</feature>
<evidence type="ECO:0000313" key="2">
    <source>
        <dbReference type="EMBL" id="KAJ1529974.1"/>
    </source>
</evidence>
<organism evidence="2 3">
    <name type="scientific">Megalurothrips usitatus</name>
    <name type="common">bean blossom thrips</name>
    <dbReference type="NCBI Taxonomy" id="439358"/>
    <lineage>
        <taxon>Eukaryota</taxon>
        <taxon>Metazoa</taxon>
        <taxon>Ecdysozoa</taxon>
        <taxon>Arthropoda</taxon>
        <taxon>Hexapoda</taxon>
        <taxon>Insecta</taxon>
        <taxon>Pterygota</taxon>
        <taxon>Neoptera</taxon>
        <taxon>Paraneoptera</taxon>
        <taxon>Thysanoptera</taxon>
        <taxon>Terebrantia</taxon>
        <taxon>Thripoidea</taxon>
        <taxon>Thripidae</taxon>
        <taxon>Megalurothrips</taxon>
    </lineage>
</organism>